<dbReference type="Gene3D" id="3.20.20.100">
    <property type="entry name" value="NADP-dependent oxidoreductase domain"/>
    <property type="match status" value="1"/>
</dbReference>
<dbReference type="AlphaFoldDB" id="A0A1B2EVL3"/>
<name>A0A1B2EVL3_9HYPH</name>
<dbReference type="KEGG" id="moc:BB934_37675"/>
<organism evidence="2">
    <name type="scientific">Microvirga ossetica</name>
    <dbReference type="NCBI Taxonomy" id="1882682"/>
    <lineage>
        <taxon>Bacteria</taxon>
        <taxon>Pseudomonadati</taxon>
        <taxon>Pseudomonadota</taxon>
        <taxon>Alphaproteobacteria</taxon>
        <taxon>Hyphomicrobiales</taxon>
        <taxon>Methylobacteriaceae</taxon>
        <taxon>Microvirga</taxon>
    </lineage>
</organism>
<keyword evidence="2" id="KW-0614">Plasmid</keyword>
<reference evidence="2" key="1">
    <citation type="submission" date="2016-07" db="EMBL/GenBank/DDBJ databases">
        <title>Microvirga ossetica sp. nov. a new species of rhizobia isolated from root nodules of the legume species Vicia alpestris Steven originated from North Ossetia region in the Caucasus.</title>
        <authorList>
            <person name="Safronova V.I."/>
            <person name="Kuznetsova I.G."/>
            <person name="Sazanova A.L."/>
            <person name="Belimov A."/>
            <person name="Andronov E."/>
            <person name="Osledkin Y.S."/>
            <person name="Onishchuk O.P."/>
            <person name="Kurchak O.N."/>
            <person name="Shaposhnikov A.I."/>
            <person name="Willems A."/>
            <person name="Tikhonovich I.A."/>
        </authorList>
    </citation>
    <scope>NUCLEOTIDE SEQUENCE [LARGE SCALE GENOMIC DNA]</scope>
    <source>
        <strain evidence="2">V5/3M</strain>
        <plasmid evidence="2">unnamed2</plasmid>
    </source>
</reference>
<dbReference type="SUPFAM" id="SSF51430">
    <property type="entry name" value="NAD(P)-linked oxidoreductase"/>
    <property type="match status" value="1"/>
</dbReference>
<geneLocation type="plasmid" evidence="2">
    <name>unnamed2</name>
</geneLocation>
<dbReference type="Pfam" id="PF00248">
    <property type="entry name" value="Aldo_ket_red"/>
    <property type="match status" value="1"/>
</dbReference>
<dbReference type="InterPro" id="IPR036812">
    <property type="entry name" value="NAD(P)_OxRdtase_dom_sf"/>
</dbReference>
<gene>
    <name evidence="2" type="ORF">BB934_37675</name>
</gene>
<feature type="domain" description="NADP-dependent oxidoreductase" evidence="1">
    <location>
        <begin position="12"/>
        <end position="66"/>
    </location>
</feature>
<evidence type="ECO:0000313" key="2">
    <source>
        <dbReference type="EMBL" id="ANY84001.1"/>
    </source>
</evidence>
<dbReference type="OrthoDB" id="9783572at2"/>
<evidence type="ECO:0000259" key="1">
    <source>
        <dbReference type="Pfam" id="PF00248"/>
    </source>
</evidence>
<sequence length="77" mass="8507">MSQALTGFWLLPAWAAEIDARSWAQLILKFILSHPAVTCAIPATTRVEHVRQNMAAATGRLPDAAMRARMIAYVEDL</sequence>
<dbReference type="EMBL" id="CP016619">
    <property type="protein sequence ID" value="ANY84001.1"/>
    <property type="molecule type" value="Genomic_DNA"/>
</dbReference>
<accession>A0A1B2EVL3</accession>
<proteinExistence type="predicted"/>
<dbReference type="InterPro" id="IPR023210">
    <property type="entry name" value="NADP_OxRdtase_dom"/>
</dbReference>
<protein>
    <recommendedName>
        <fullName evidence="1">NADP-dependent oxidoreductase domain-containing protein</fullName>
    </recommendedName>
</protein>